<comment type="caution">
    <text evidence="5">The sequence shown here is derived from an EMBL/GenBank/DDBJ whole genome shotgun (WGS) entry which is preliminary data.</text>
</comment>
<keyword evidence="2" id="KW-0547">Nucleotide-binding</keyword>
<evidence type="ECO:0000313" key="5">
    <source>
        <dbReference type="EMBL" id="KAK2179146.1"/>
    </source>
</evidence>
<evidence type="ECO:0000259" key="4">
    <source>
        <dbReference type="PROSITE" id="PS51392"/>
    </source>
</evidence>
<accession>A0AAD9KXE6</accession>
<evidence type="ECO:0000256" key="1">
    <source>
        <dbReference type="ARBA" id="ARBA00022729"/>
    </source>
</evidence>
<keyword evidence="6" id="KW-1185">Reference proteome</keyword>
<dbReference type="GO" id="GO:0006397">
    <property type="term" value="P:mRNA processing"/>
    <property type="evidence" value="ECO:0007669"/>
    <property type="project" value="InterPro"/>
</dbReference>
<dbReference type="InterPro" id="IPR038357">
    <property type="entry name" value="KEN_sf"/>
</dbReference>
<dbReference type="Gene3D" id="1.20.1440.180">
    <property type="entry name" value="KEN domain"/>
    <property type="match status" value="1"/>
</dbReference>
<keyword evidence="3" id="KW-0067">ATP-binding</keyword>
<dbReference type="Pfam" id="PF06479">
    <property type="entry name" value="Ribonuc_2-5A"/>
    <property type="match status" value="1"/>
</dbReference>
<proteinExistence type="predicted"/>
<organism evidence="5 6">
    <name type="scientific">Ridgeia piscesae</name>
    <name type="common">Tubeworm</name>
    <dbReference type="NCBI Taxonomy" id="27915"/>
    <lineage>
        <taxon>Eukaryota</taxon>
        <taxon>Metazoa</taxon>
        <taxon>Spiralia</taxon>
        <taxon>Lophotrochozoa</taxon>
        <taxon>Annelida</taxon>
        <taxon>Polychaeta</taxon>
        <taxon>Sedentaria</taxon>
        <taxon>Canalipalpata</taxon>
        <taxon>Sabellida</taxon>
        <taxon>Siboglinidae</taxon>
        <taxon>Ridgeia</taxon>
    </lineage>
</organism>
<gene>
    <name evidence="5" type="ORF">NP493_509g00013</name>
</gene>
<dbReference type="AlphaFoldDB" id="A0AAD9KXE6"/>
<dbReference type="GO" id="GO:1990604">
    <property type="term" value="C:IRE1-TRAF2-ASK1 complex"/>
    <property type="evidence" value="ECO:0007669"/>
    <property type="project" value="TreeGrafter"/>
</dbReference>
<reference evidence="5" key="1">
    <citation type="journal article" date="2023" name="Mol. Biol. Evol.">
        <title>Third-Generation Sequencing Reveals the Adaptive Role of the Epigenome in Three Deep-Sea Polychaetes.</title>
        <authorList>
            <person name="Perez M."/>
            <person name="Aroh O."/>
            <person name="Sun Y."/>
            <person name="Lan Y."/>
            <person name="Juniper S.K."/>
            <person name="Young C.R."/>
            <person name="Angers B."/>
            <person name="Qian P.Y."/>
        </authorList>
    </citation>
    <scope>NUCLEOTIDE SEQUENCE</scope>
    <source>
        <strain evidence="5">R07B-5</strain>
    </source>
</reference>
<dbReference type="EMBL" id="JAODUO010000509">
    <property type="protein sequence ID" value="KAK2179146.1"/>
    <property type="molecule type" value="Genomic_DNA"/>
</dbReference>
<keyword evidence="1" id="KW-0732">Signal</keyword>
<dbReference type="InterPro" id="IPR045133">
    <property type="entry name" value="IRE1/2-like"/>
</dbReference>
<name>A0AAD9KXE6_RIDPI</name>
<dbReference type="GO" id="GO:0004521">
    <property type="term" value="F:RNA endonuclease activity"/>
    <property type="evidence" value="ECO:0007669"/>
    <property type="project" value="InterPro"/>
</dbReference>
<evidence type="ECO:0000313" key="6">
    <source>
        <dbReference type="Proteomes" id="UP001209878"/>
    </source>
</evidence>
<dbReference type="GO" id="GO:0070059">
    <property type="term" value="P:intrinsic apoptotic signaling pathway in response to endoplasmic reticulum stress"/>
    <property type="evidence" value="ECO:0007669"/>
    <property type="project" value="TreeGrafter"/>
</dbReference>
<dbReference type="InterPro" id="IPR010513">
    <property type="entry name" value="KEN_dom"/>
</dbReference>
<dbReference type="PROSITE" id="PS51392">
    <property type="entry name" value="KEN"/>
    <property type="match status" value="1"/>
</dbReference>
<dbReference type="GO" id="GO:0036498">
    <property type="term" value="P:IRE1-mediated unfolded protein response"/>
    <property type="evidence" value="ECO:0007669"/>
    <property type="project" value="TreeGrafter"/>
</dbReference>
<feature type="domain" description="KEN" evidence="4">
    <location>
        <begin position="12"/>
        <end position="154"/>
    </location>
</feature>
<dbReference type="PANTHER" id="PTHR13954:SF6">
    <property type="entry name" value="NON-SPECIFIC SERINE_THREONINE PROTEIN KINASE"/>
    <property type="match status" value="1"/>
</dbReference>
<dbReference type="GO" id="GO:0004674">
    <property type="term" value="F:protein serine/threonine kinase activity"/>
    <property type="evidence" value="ECO:0007669"/>
    <property type="project" value="InterPro"/>
</dbReference>
<protein>
    <recommendedName>
        <fullName evidence="4">KEN domain-containing protein</fullName>
    </recommendedName>
</protein>
<dbReference type="PANTHER" id="PTHR13954">
    <property type="entry name" value="IRE1-RELATED"/>
    <property type="match status" value="1"/>
</dbReference>
<evidence type="ECO:0000256" key="3">
    <source>
        <dbReference type="ARBA" id="ARBA00022840"/>
    </source>
</evidence>
<dbReference type="GO" id="GO:0005524">
    <property type="term" value="F:ATP binding"/>
    <property type="evidence" value="ECO:0007669"/>
    <property type="project" value="UniProtKB-KW"/>
</dbReference>
<evidence type="ECO:0000256" key="2">
    <source>
        <dbReference type="ARBA" id="ARBA00022741"/>
    </source>
</evidence>
<dbReference type="GO" id="GO:0051082">
    <property type="term" value="F:unfolded protein binding"/>
    <property type="evidence" value="ECO:0007669"/>
    <property type="project" value="TreeGrafter"/>
</dbReference>
<sequence length="160" mass="18545">MYSFRHAFFWTDERRYKFLCVVGDQSETTSCDSKKHKNNSTVVAIESTGVLPTLSTGKKSWGELSILSEMDGKFEQDLKRKGYTQSVCHLLRMLRNIQSHYKKLPEPVKNILGNTRYPYAYFNAELPDLFPEMYFIIRSTAGTGDDWVQRNGTEEVLLKK</sequence>
<dbReference type="Proteomes" id="UP001209878">
    <property type="component" value="Unassembled WGS sequence"/>
</dbReference>